<organism evidence="8 9">
    <name type="scientific">Nitzschia inconspicua</name>
    <dbReference type="NCBI Taxonomy" id="303405"/>
    <lineage>
        <taxon>Eukaryota</taxon>
        <taxon>Sar</taxon>
        <taxon>Stramenopiles</taxon>
        <taxon>Ochrophyta</taxon>
        <taxon>Bacillariophyta</taxon>
        <taxon>Bacillariophyceae</taxon>
        <taxon>Bacillariophycidae</taxon>
        <taxon>Bacillariales</taxon>
        <taxon>Bacillariaceae</taxon>
        <taxon>Nitzschia</taxon>
    </lineage>
</organism>
<dbReference type="GO" id="GO:0006412">
    <property type="term" value="P:translation"/>
    <property type="evidence" value="ECO:0007669"/>
    <property type="project" value="InterPro"/>
</dbReference>
<dbReference type="InterPro" id="IPR041982">
    <property type="entry name" value="Ribosomal_eS4_KOW"/>
</dbReference>
<dbReference type="CDD" id="cd00165">
    <property type="entry name" value="S4"/>
    <property type="match status" value="1"/>
</dbReference>
<dbReference type="EMBL" id="JAGRRH010000009">
    <property type="protein sequence ID" value="KAG7365157.1"/>
    <property type="molecule type" value="Genomic_DNA"/>
</dbReference>
<dbReference type="PROSITE" id="PS50889">
    <property type="entry name" value="S4"/>
    <property type="match status" value="1"/>
</dbReference>
<dbReference type="FunFam" id="2.40.50.740:FF:000001">
    <property type="entry name" value="40S ribosomal protein S4"/>
    <property type="match status" value="1"/>
</dbReference>
<accession>A0A9K3PYZ7</accession>
<evidence type="ECO:0000259" key="7">
    <source>
        <dbReference type="SMART" id="SM00363"/>
    </source>
</evidence>
<dbReference type="InterPro" id="IPR000876">
    <property type="entry name" value="Ribosomal_eS4"/>
</dbReference>
<dbReference type="InterPro" id="IPR013843">
    <property type="entry name" value="Ribosomal_eS4_N"/>
</dbReference>
<dbReference type="GO" id="GO:0003735">
    <property type="term" value="F:structural constituent of ribosome"/>
    <property type="evidence" value="ECO:0007669"/>
    <property type="project" value="InterPro"/>
</dbReference>
<dbReference type="HAMAP" id="MF_00485">
    <property type="entry name" value="Ribosomal_eS4"/>
    <property type="match status" value="1"/>
</dbReference>
<keyword evidence="5 6" id="KW-0687">Ribonucleoprotein</keyword>
<name>A0A9K3PYZ7_9STRA</name>
<comment type="caution">
    <text evidence="8">The sequence shown here is derived from an EMBL/GenBank/DDBJ whole genome shotgun (WGS) entry which is preliminary data.</text>
</comment>
<dbReference type="CDD" id="cd06087">
    <property type="entry name" value="KOW_RPS4"/>
    <property type="match status" value="1"/>
</dbReference>
<keyword evidence="2 6" id="KW-0699">rRNA-binding</keyword>
<sequence length="273" mass="30860">MAEETLQTKYIKMARGPKKHLKRLNAPKHWNIGKMGGVWAPRPSTGPHKLRECLPMTIILRERLKYALTGKECQQICMERCVKVDGKVRTDQNYPAGFMDVIELEKSNDRMRLLYDTKGRYVLHRLDREEAQYKLCKITKVYMTQNKVPVAVTHDGRTLRFPDPDLKVNDSVKVSIATGKASDILKFDLGAMVMITKGHNCGRVGTLMHIEKHDGSFSIITVKDSKGNTFATRLSNVFVIGNGQQPQISLPKGRGIKKSILQEREEAEAAGRL</sequence>
<evidence type="ECO:0000313" key="8">
    <source>
        <dbReference type="EMBL" id="KAG7365157.1"/>
    </source>
</evidence>
<evidence type="ECO:0000256" key="1">
    <source>
        <dbReference type="ARBA" id="ARBA00007500"/>
    </source>
</evidence>
<dbReference type="Pfam" id="PF00900">
    <property type="entry name" value="Ribosomal_S4e"/>
    <property type="match status" value="1"/>
</dbReference>
<dbReference type="PIRSF" id="PIRSF002116">
    <property type="entry name" value="Ribosomal_S4"/>
    <property type="match status" value="1"/>
</dbReference>
<feature type="domain" description="RNA-binding S4" evidence="7">
    <location>
        <begin position="54"/>
        <end position="116"/>
    </location>
</feature>
<dbReference type="InterPro" id="IPR018199">
    <property type="entry name" value="Ribosomal_eS4_N_CS"/>
</dbReference>
<dbReference type="SMART" id="SM00363">
    <property type="entry name" value="S4"/>
    <property type="match status" value="1"/>
</dbReference>
<dbReference type="FunFam" id="2.30.30.30:FF:000041">
    <property type="entry name" value="40S ribosomal protein S4"/>
    <property type="match status" value="1"/>
</dbReference>
<comment type="similarity">
    <text evidence="1 6">Belongs to the eukaryotic ribosomal protein eS4 family.</text>
</comment>
<keyword evidence="9" id="KW-1185">Reference proteome</keyword>
<protein>
    <recommendedName>
        <fullName evidence="6">40S ribosomal protein S4</fullName>
    </recommendedName>
</protein>
<dbReference type="Pfam" id="PF16121">
    <property type="entry name" value="40S_S4_C"/>
    <property type="match status" value="1"/>
</dbReference>
<proteinExistence type="inferred from homology"/>
<gene>
    <name evidence="8" type="ORF">IV203_038360</name>
</gene>
<reference evidence="8" key="2">
    <citation type="submission" date="2021-04" db="EMBL/GenBank/DDBJ databases">
        <authorList>
            <person name="Podell S."/>
        </authorList>
    </citation>
    <scope>NUCLEOTIDE SEQUENCE</scope>
    <source>
        <strain evidence="8">Hildebrandi</strain>
    </source>
</reference>
<dbReference type="GO" id="GO:0019843">
    <property type="term" value="F:rRNA binding"/>
    <property type="evidence" value="ECO:0007669"/>
    <property type="project" value="UniProtKB-KW"/>
</dbReference>
<dbReference type="Proteomes" id="UP000693970">
    <property type="component" value="Unassembled WGS sequence"/>
</dbReference>
<dbReference type="InterPro" id="IPR002942">
    <property type="entry name" value="S4_RNA-bd"/>
</dbReference>
<reference evidence="8" key="1">
    <citation type="journal article" date="2021" name="Sci. Rep.">
        <title>Diploid genomic architecture of Nitzschia inconspicua, an elite biomass production diatom.</title>
        <authorList>
            <person name="Oliver A."/>
            <person name="Podell S."/>
            <person name="Pinowska A."/>
            <person name="Traller J.C."/>
            <person name="Smith S.R."/>
            <person name="McClure R."/>
            <person name="Beliaev A."/>
            <person name="Bohutskyi P."/>
            <person name="Hill E.A."/>
            <person name="Rabines A."/>
            <person name="Zheng H."/>
            <person name="Allen L.Z."/>
            <person name="Kuo A."/>
            <person name="Grigoriev I.V."/>
            <person name="Allen A.E."/>
            <person name="Hazlebeck D."/>
            <person name="Allen E.E."/>
        </authorList>
    </citation>
    <scope>NUCLEOTIDE SEQUENCE</scope>
    <source>
        <strain evidence="8">Hildebrandi</strain>
    </source>
</reference>
<dbReference type="OrthoDB" id="1109245at2759"/>
<dbReference type="Pfam" id="PF08071">
    <property type="entry name" value="RS4NT"/>
    <property type="match status" value="1"/>
</dbReference>
<evidence type="ECO:0000256" key="2">
    <source>
        <dbReference type="ARBA" id="ARBA00022730"/>
    </source>
</evidence>
<evidence type="ECO:0000256" key="5">
    <source>
        <dbReference type="ARBA" id="ARBA00023274"/>
    </source>
</evidence>
<dbReference type="FunFam" id="3.10.290.10:FF:000002">
    <property type="entry name" value="40S ribosomal protein S4"/>
    <property type="match status" value="1"/>
</dbReference>
<dbReference type="PROSITE" id="PS00528">
    <property type="entry name" value="RIBOSOMAL_S4E"/>
    <property type="match status" value="1"/>
</dbReference>
<keyword evidence="3 6" id="KW-0694">RNA-binding</keyword>
<dbReference type="InterPro" id="IPR013845">
    <property type="entry name" value="Ribosomal_eS4_central_region"/>
</dbReference>
<evidence type="ECO:0000256" key="3">
    <source>
        <dbReference type="ARBA" id="ARBA00022884"/>
    </source>
</evidence>
<dbReference type="InterPro" id="IPR032277">
    <property type="entry name" value="Ribosomal_eS4_C"/>
</dbReference>
<evidence type="ECO:0000256" key="6">
    <source>
        <dbReference type="PIRNR" id="PIRNR002116"/>
    </source>
</evidence>
<dbReference type="PANTHER" id="PTHR11581:SF0">
    <property type="entry name" value="SMALL RIBOSOMAL SUBUNIT PROTEIN ES4"/>
    <property type="match status" value="1"/>
</dbReference>
<dbReference type="PANTHER" id="PTHR11581">
    <property type="entry name" value="30S/40S RIBOSOMAL PROTEIN S4"/>
    <property type="match status" value="1"/>
</dbReference>
<dbReference type="Pfam" id="PF01479">
    <property type="entry name" value="S4"/>
    <property type="match status" value="1"/>
</dbReference>
<keyword evidence="4 6" id="KW-0689">Ribosomal protein</keyword>
<dbReference type="GO" id="GO:0022627">
    <property type="term" value="C:cytosolic small ribosomal subunit"/>
    <property type="evidence" value="ECO:0007669"/>
    <property type="project" value="TreeGrafter"/>
</dbReference>
<evidence type="ECO:0000313" key="9">
    <source>
        <dbReference type="Proteomes" id="UP000693970"/>
    </source>
</evidence>
<dbReference type="AlphaFoldDB" id="A0A9K3PYZ7"/>
<evidence type="ECO:0000256" key="4">
    <source>
        <dbReference type="ARBA" id="ARBA00022980"/>
    </source>
</evidence>